<dbReference type="PANTHER" id="PTHR32039:SF7">
    <property type="entry name" value="COMPETENCE PROTEIN COMM"/>
    <property type="match status" value="1"/>
</dbReference>
<evidence type="ECO:0000256" key="1">
    <source>
        <dbReference type="ARBA" id="ARBA00006354"/>
    </source>
</evidence>
<dbReference type="Proteomes" id="UP000664835">
    <property type="component" value="Unassembled WGS sequence"/>
</dbReference>
<comment type="caution">
    <text evidence="5">The sequence shown here is derived from an EMBL/GenBank/DDBJ whole genome shotgun (WGS) entry which is preliminary data.</text>
</comment>
<dbReference type="InterPro" id="IPR020568">
    <property type="entry name" value="Ribosomal_Su5_D2-typ_SF"/>
</dbReference>
<reference evidence="5 6" key="1">
    <citation type="submission" date="2021-03" db="EMBL/GenBank/DDBJ databases">
        <title>Thiomicrorhabdus sp.nov.,novel sulfur-oxidizing bacteria isolated from coastal sediment.</title>
        <authorList>
            <person name="Liu X."/>
        </authorList>
    </citation>
    <scope>NUCLEOTIDE SEQUENCE [LARGE SCALE GENOMIC DNA]</scope>
    <source>
        <strain evidence="5 6">6S2-11</strain>
    </source>
</reference>
<proteinExistence type="inferred from homology"/>
<feature type="domain" description="MCM C-terminal AAA(+) ATPase" evidence="4">
    <location>
        <begin position="294"/>
        <end position="389"/>
    </location>
</feature>
<name>A0ABS3Q2A1_9GAMM</name>
<dbReference type="PANTHER" id="PTHR32039">
    <property type="entry name" value="MAGNESIUM-CHELATASE SUBUNIT CHLI"/>
    <property type="match status" value="1"/>
</dbReference>
<gene>
    <name evidence="5" type="ORF">J3998_02630</name>
</gene>
<dbReference type="EMBL" id="JAGETV010000003">
    <property type="protein sequence ID" value="MBO1926458.1"/>
    <property type="molecule type" value="Genomic_DNA"/>
</dbReference>
<dbReference type="InterPro" id="IPR025158">
    <property type="entry name" value="Mg_chelat-rel_C"/>
</dbReference>
<keyword evidence="6" id="KW-1185">Reference proteome</keyword>
<dbReference type="Pfam" id="PF13541">
    <property type="entry name" value="ChlI"/>
    <property type="match status" value="1"/>
</dbReference>
<dbReference type="InterPro" id="IPR027417">
    <property type="entry name" value="P-loop_NTPase"/>
</dbReference>
<dbReference type="RefSeq" id="WP_208147498.1">
    <property type="nucleotide sequence ID" value="NZ_JAGETV010000003.1"/>
</dbReference>
<dbReference type="PRINTS" id="PR01657">
    <property type="entry name" value="MCMFAMILY"/>
</dbReference>
<keyword evidence="2" id="KW-0547">Nucleotide-binding</keyword>
<evidence type="ECO:0000259" key="4">
    <source>
        <dbReference type="PROSITE" id="PS50051"/>
    </source>
</evidence>
<dbReference type="InterPro" id="IPR014721">
    <property type="entry name" value="Ribsml_uS5_D2-typ_fold_subgr"/>
</dbReference>
<organism evidence="5 6">
    <name type="scientific">Thiomicrorhabdus marina</name>
    <dbReference type="NCBI Taxonomy" id="2818442"/>
    <lineage>
        <taxon>Bacteria</taxon>
        <taxon>Pseudomonadati</taxon>
        <taxon>Pseudomonadota</taxon>
        <taxon>Gammaproteobacteria</taxon>
        <taxon>Thiotrichales</taxon>
        <taxon>Piscirickettsiaceae</taxon>
        <taxon>Thiomicrorhabdus</taxon>
    </lineage>
</organism>
<evidence type="ECO:0000256" key="3">
    <source>
        <dbReference type="ARBA" id="ARBA00022840"/>
    </source>
</evidence>
<dbReference type="NCBIfam" id="TIGR00368">
    <property type="entry name" value="YifB family Mg chelatase-like AAA ATPase"/>
    <property type="match status" value="1"/>
</dbReference>
<protein>
    <submittedName>
        <fullName evidence="5">YifB family Mg chelatase-like AAA ATPase</fullName>
    </submittedName>
</protein>
<evidence type="ECO:0000313" key="5">
    <source>
        <dbReference type="EMBL" id="MBO1926458.1"/>
    </source>
</evidence>
<dbReference type="InterPro" id="IPR003593">
    <property type="entry name" value="AAA+_ATPase"/>
</dbReference>
<dbReference type="Gene3D" id="3.30.230.10">
    <property type="match status" value="1"/>
</dbReference>
<dbReference type="Pfam" id="PF01078">
    <property type="entry name" value="Mg_chelatase"/>
    <property type="match status" value="1"/>
</dbReference>
<dbReference type="SMART" id="SM00382">
    <property type="entry name" value="AAA"/>
    <property type="match status" value="1"/>
</dbReference>
<dbReference type="InterPro" id="IPR045006">
    <property type="entry name" value="CHLI-like"/>
</dbReference>
<dbReference type="Gene3D" id="3.40.50.300">
    <property type="entry name" value="P-loop containing nucleotide triphosphate hydrolases"/>
    <property type="match status" value="1"/>
</dbReference>
<dbReference type="Pfam" id="PF13335">
    <property type="entry name" value="Mg_chelatase_C"/>
    <property type="match status" value="1"/>
</dbReference>
<keyword evidence="3" id="KW-0067">ATP-binding</keyword>
<evidence type="ECO:0000256" key="2">
    <source>
        <dbReference type="ARBA" id="ARBA00022741"/>
    </source>
</evidence>
<accession>A0ABS3Q2A1</accession>
<dbReference type="SUPFAM" id="SSF52540">
    <property type="entry name" value="P-loop containing nucleoside triphosphate hydrolases"/>
    <property type="match status" value="1"/>
</dbReference>
<sequence length="510" mass="55547">MGLARIYSRAILGMESPRVLVEAHVSSGLPSLSIVGLPEASVKESKERVRSALLNSGFEMPAKRITVNLAPADLPKSGGRYDLAIAIGILIASEQISAPQDPEIELYGELALTGELRPVNGVLPSLLQLSKGGGQALIPADNYAEQQLLLQTSAKLDLQLVTSLKQATIYLQGQEPIDAVIPQAVVNFQQEYSICLSDIQGQKQAKRLLEICATGNHSLMMVGEPGAGKSMLASRLVTLLPPLSEQQALQNASIRSLSGDRLEIEHFYHRPYLSPHHSASAAAVIGGGKIPKPGAISLANHGVLFLDELPEFNRDVLEALREPLETGQVDIARVQQHVTYPAHVQLVAAFNPTPSGYFPDDPLGRCKDTPNQISRYLKKLSGPLLDRIDCHIEVPAVEIAALQSAKPDGETSVQIRYRVAENQQRQISRQGCLNGELSNQRLNQAVQLDQQTQDLLAQSIKRFGLSARGYYRILRLALTIADMQASDSIQIEHLAEALSYRLSQRLADLF</sequence>
<dbReference type="InterPro" id="IPR000523">
    <property type="entry name" value="Mg_chelatse_chII-like_cat_dom"/>
</dbReference>
<dbReference type="SUPFAM" id="SSF54211">
    <property type="entry name" value="Ribosomal protein S5 domain 2-like"/>
    <property type="match status" value="1"/>
</dbReference>
<dbReference type="InterPro" id="IPR001208">
    <property type="entry name" value="MCM_dom"/>
</dbReference>
<comment type="similarity">
    <text evidence="1">Belongs to the Mg-chelatase subunits D/I family. ComM subfamily.</text>
</comment>
<evidence type="ECO:0000313" key="6">
    <source>
        <dbReference type="Proteomes" id="UP000664835"/>
    </source>
</evidence>
<dbReference type="InterPro" id="IPR004482">
    <property type="entry name" value="Mg_chelat-rel"/>
</dbReference>
<dbReference type="PROSITE" id="PS50051">
    <property type="entry name" value="MCM_2"/>
    <property type="match status" value="1"/>
</dbReference>